<dbReference type="AlphaFoldDB" id="A0A455T3S4"/>
<dbReference type="InterPro" id="IPR036465">
    <property type="entry name" value="vWFA_dom_sf"/>
</dbReference>
<dbReference type="EMBL" id="AP019377">
    <property type="protein sequence ID" value="BBH93145.1"/>
    <property type="molecule type" value="Genomic_DNA"/>
</dbReference>
<name>A0A455T3S4_9CHLR</name>
<evidence type="ECO:0000259" key="1">
    <source>
        <dbReference type="PROSITE" id="PS50234"/>
    </source>
</evidence>
<evidence type="ECO:0000313" key="2">
    <source>
        <dbReference type="EMBL" id="BBH93145.1"/>
    </source>
</evidence>
<accession>A0A455T3S4</accession>
<sequence>MPYMQPWSSRQPGCLILLLDQSGSMNEPFGLQQAGGGRRKCEMVATVVNGFLNELITANTVIDKEGIPEVRPRAEIAVLGYSGTTVTSALKGGLGRKEFVTLGELQDQPLAVERRKKRELDETGAVYELEVSFPIWVKPVSREGTPMCAALRYAAELAQRWAAAHPNSYPPVVINVTDGMATDGDPTPIAQDLCRVATADGNALLFSVHITSLNYAPVEYPATESELPNDPYAQLLFRISSLVPETSRAQLAAMLQRDISPQARGLIFNGDAVSVRLMFNFASLPATQLLDPNR</sequence>
<feature type="domain" description="VWFA" evidence="1">
    <location>
        <begin position="14"/>
        <end position="259"/>
    </location>
</feature>
<dbReference type="SUPFAM" id="SSF53300">
    <property type="entry name" value="vWA-like"/>
    <property type="match status" value="1"/>
</dbReference>
<organism evidence="2">
    <name type="scientific">Thermogemmatispora argillosa</name>
    <dbReference type="NCBI Taxonomy" id="2045280"/>
    <lineage>
        <taxon>Bacteria</taxon>
        <taxon>Bacillati</taxon>
        <taxon>Chloroflexota</taxon>
        <taxon>Ktedonobacteria</taxon>
        <taxon>Thermogemmatisporales</taxon>
        <taxon>Thermogemmatisporaceae</taxon>
        <taxon>Thermogemmatispora</taxon>
    </lineage>
</organism>
<proteinExistence type="predicted"/>
<gene>
    <name evidence="2" type="ORF">KTA_13440</name>
</gene>
<reference evidence="2" key="1">
    <citation type="submission" date="2018-12" db="EMBL/GenBank/DDBJ databases">
        <title>Novel natural products biosynthetic potential of the class Ktedonobacteria.</title>
        <authorList>
            <person name="Zheng Y."/>
            <person name="Saitou A."/>
            <person name="Wang C.M."/>
            <person name="Toyoda A."/>
            <person name="Minakuchi Y."/>
            <person name="Sekiguchi Y."/>
            <person name="Ueda K."/>
            <person name="Takano H."/>
            <person name="Sakai Y."/>
            <person name="Yokota A."/>
            <person name="Yabe S."/>
        </authorList>
    </citation>
    <scope>NUCLEOTIDE SEQUENCE</scope>
    <source>
        <strain evidence="2">A3-2</strain>
    </source>
</reference>
<dbReference type="InterPro" id="IPR002035">
    <property type="entry name" value="VWF_A"/>
</dbReference>
<dbReference type="PROSITE" id="PS50234">
    <property type="entry name" value="VWFA"/>
    <property type="match status" value="1"/>
</dbReference>
<protein>
    <recommendedName>
        <fullName evidence="1">VWFA domain-containing protein</fullName>
    </recommendedName>
</protein>
<dbReference type="Gene3D" id="3.40.50.410">
    <property type="entry name" value="von Willebrand factor, type A domain"/>
    <property type="match status" value="1"/>
</dbReference>